<gene>
    <name evidence="10" type="ORF">BCR42DRAFT_421254</name>
</gene>
<protein>
    <submittedName>
        <fullName evidence="10">Ras-related small GTPase rho type</fullName>
    </submittedName>
</protein>
<dbReference type="PROSITE" id="PS51420">
    <property type="entry name" value="RHO"/>
    <property type="match status" value="1"/>
</dbReference>
<dbReference type="SMART" id="SM00174">
    <property type="entry name" value="RHO"/>
    <property type="match status" value="1"/>
</dbReference>
<name>A0A1X2I891_9FUNG</name>
<dbReference type="InterPro" id="IPR003578">
    <property type="entry name" value="Small_GTPase_Rho"/>
</dbReference>
<dbReference type="GO" id="GO:0007264">
    <property type="term" value="P:small GTPase-mediated signal transduction"/>
    <property type="evidence" value="ECO:0007669"/>
    <property type="project" value="InterPro"/>
</dbReference>
<dbReference type="GO" id="GO:0005886">
    <property type="term" value="C:plasma membrane"/>
    <property type="evidence" value="ECO:0007669"/>
    <property type="project" value="UniProtKB-SubCell"/>
</dbReference>
<reference evidence="10 11" key="1">
    <citation type="submission" date="2016-07" db="EMBL/GenBank/DDBJ databases">
        <title>Pervasive Adenine N6-methylation of Active Genes in Fungi.</title>
        <authorList>
            <consortium name="DOE Joint Genome Institute"/>
            <person name="Mondo S.J."/>
            <person name="Dannebaum R.O."/>
            <person name="Kuo R.C."/>
            <person name="Labutti K."/>
            <person name="Haridas S."/>
            <person name="Kuo A."/>
            <person name="Salamov A."/>
            <person name="Ahrendt S.R."/>
            <person name="Lipzen A."/>
            <person name="Sullivan W."/>
            <person name="Andreopoulos W.B."/>
            <person name="Clum A."/>
            <person name="Lindquist E."/>
            <person name="Daum C."/>
            <person name="Ramamoorthy G.K."/>
            <person name="Gryganskyi A."/>
            <person name="Culley D."/>
            <person name="Magnuson J.K."/>
            <person name="James T.Y."/>
            <person name="O'Malley M.A."/>
            <person name="Stajich J.E."/>
            <person name="Spatafora J.W."/>
            <person name="Visel A."/>
            <person name="Grigoriev I.V."/>
        </authorList>
    </citation>
    <scope>NUCLEOTIDE SEQUENCE [LARGE SCALE GENOMIC DNA]</scope>
    <source>
        <strain evidence="10 11">NRRL 1336</strain>
    </source>
</reference>
<dbReference type="OrthoDB" id="8830751at2759"/>
<keyword evidence="6" id="KW-0342">GTP-binding</keyword>
<evidence type="ECO:0000313" key="10">
    <source>
        <dbReference type="EMBL" id="ORZ11512.1"/>
    </source>
</evidence>
<dbReference type="PRINTS" id="PR00449">
    <property type="entry name" value="RASTRNSFRMNG"/>
</dbReference>
<keyword evidence="11" id="KW-1185">Reference proteome</keyword>
<sequence length="188" mass="21599">MKYIRKKILFVGDPNCGKTCLVASFERKIFPLRFVPTIYEDFNSTIQVDYKPVAVKICDTVGREEYDRLRTLFYVDTHVVCLCYAVDSLTSLEQIQEKWVPEVRRHCPDVPLLLVGLKKELREEPGFGEDHASVVPLEQAISVAREIKAYKHWECSAKANEGVDELFEHAARATLDKPTKFLKCCIVM</sequence>
<dbReference type="EMBL" id="MCGE01000021">
    <property type="protein sequence ID" value="ORZ11512.1"/>
    <property type="molecule type" value="Genomic_DNA"/>
</dbReference>
<dbReference type="InterPro" id="IPR005225">
    <property type="entry name" value="Small_GTP-bd"/>
</dbReference>
<organism evidence="10 11">
    <name type="scientific">Absidia repens</name>
    <dbReference type="NCBI Taxonomy" id="90262"/>
    <lineage>
        <taxon>Eukaryota</taxon>
        <taxon>Fungi</taxon>
        <taxon>Fungi incertae sedis</taxon>
        <taxon>Mucoromycota</taxon>
        <taxon>Mucoromycotina</taxon>
        <taxon>Mucoromycetes</taxon>
        <taxon>Mucorales</taxon>
        <taxon>Cunninghamellaceae</taxon>
        <taxon>Absidia</taxon>
    </lineage>
</organism>
<evidence type="ECO:0000256" key="9">
    <source>
        <dbReference type="ARBA" id="ARBA00023289"/>
    </source>
</evidence>
<evidence type="ECO:0000256" key="5">
    <source>
        <dbReference type="ARBA" id="ARBA00022741"/>
    </source>
</evidence>
<evidence type="ECO:0000256" key="3">
    <source>
        <dbReference type="ARBA" id="ARBA00022475"/>
    </source>
</evidence>
<accession>A0A1X2I891</accession>
<keyword evidence="9" id="KW-0636">Prenylation</keyword>
<evidence type="ECO:0000256" key="6">
    <source>
        <dbReference type="ARBA" id="ARBA00023134"/>
    </source>
</evidence>
<dbReference type="Pfam" id="PF00071">
    <property type="entry name" value="Ras"/>
    <property type="match status" value="1"/>
</dbReference>
<comment type="caution">
    <text evidence="10">The sequence shown here is derived from an EMBL/GenBank/DDBJ whole genome shotgun (WGS) entry which is preliminary data.</text>
</comment>
<evidence type="ECO:0000256" key="8">
    <source>
        <dbReference type="ARBA" id="ARBA00023288"/>
    </source>
</evidence>
<dbReference type="Gene3D" id="3.40.50.300">
    <property type="entry name" value="P-loop containing nucleotide triphosphate hydrolases"/>
    <property type="match status" value="1"/>
</dbReference>
<evidence type="ECO:0000256" key="2">
    <source>
        <dbReference type="ARBA" id="ARBA00010142"/>
    </source>
</evidence>
<dbReference type="GO" id="GO:0005525">
    <property type="term" value="F:GTP binding"/>
    <property type="evidence" value="ECO:0007669"/>
    <property type="project" value="UniProtKB-KW"/>
</dbReference>
<comment type="subcellular location">
    <subcellularLocation>
        <location evidence="1">Cell membrane</location>
        <topology evidence="1">Lipid-anchor</topology>
        <orientation evidence="1">Cytoplasmic side</orientation>
    </subcellularLocation>
</comment>
<dbReference type="InterPro" id="IPR027417">
    <property type="entry name" value="P-loop_NTPase"/>
</dbReference>
<dbReference type="SMART" id="SM00175">
    <property type="entry name" value="RAB"/>
    <property type="match status" value="1"/>
</dbReference>
<dbReference type="Proteomes" id="UP000193560">
    <property type="component" value="Unassembled WGS sequence"/>
</dbReference>
<dbReference type="GO" id="GO:0003924">
    <property type="term" value="F:GTPase activity"/>
    <property type="evidence" value="ECO:0007669"/>
    <property type="project" value="InterPro"/>
</dbReference>
<comment type="similarity">
    <text evidence="2">Belongs to the small GTPase superfamily. Rho family.</text>
</comment>
<keyword evidence="3" id="KW-1003">Cell membrane</keyword>
<keyword evidence="4" id="KW-0488">Methylation</keyword>
<dbReference type="PROSITE" id="PS51421">
    <property type="entry name" value="RAS"/>
    <property type="match status" value="1"/>
</dbReference>
<dbReference type="SUPFAM" id="SSF52540">
    <property type="entry name" value="P-loop containing nucleoside triphosphate hydrolases"/>
    <property type="match status" value="1"/>
</dbReference>
<keyword evidence="5" id="KW-0547">Nucleotide-binding</keyword>
<evidence type="ECO:0000313" key="11">
    <source>
        <dbReference type="Proteomes" id="UP000193560"/>
    </source>
</evidence>
<dbReference type="PANTHER" id="PTHR24072">
    <property type="entry name" value="RHO FAMILY GTPASE"/>
    <property type="match status" value="1"/>
</dbReference>
<keyword evidence="7" id="KW-0472">Membrane</keyword>
<evidence type="ECO:0000256" key="1">
    <source>
        <dbReference type="ARBA" id="ARBA00004342"/>
    </source>
</evidence>
<dbReference type="FunFam" id="3.40.50.300:FF:000983">
    <property type="entry name" value="Rho family GTPase"/>
    <property type="match status" value="1"/>
</dbReference>
<dbReference type="SMART" id="SM00173">
    <property type="entry name" value="RAS"/>
    <property type="match status" value="1"/>
</dbReference>
<dbReference type="NCBIfam" id="TIGR00231">
    <property type="entry name" value="small_GTP"/>
    <property type="match status" value="1"/>
</dbReference>
<proteinExistence type="inferred from homology"/>
<evidence type="ECO:0000256" key="4">
    <source>
        <dbReference type="ARBA" id="ARBA00022481"/>
    </source>
</evidence>
<dbReference type="AlphaFoldDB" id="A0A1X2I891"/>
<dbReference type="CDD" id="cd00157">
    <property type="entry name" value="Rho"/>
    <property type="match status" value="1"/>
</dbReference>
<evidence type="ECO:0000256" key="7">
    <source>
        <dbReference type="ARBA" id="ARBA00023136"/>
    </source>
</evidence>
<dbReference type="STRING" id="90262.A0A1X2I891"/>
<keyword evidence="8" id="KW-0449">Lipoprotein</keyword>
<dbReference type="PROSITE" id="PS51419">
    <property type="entry name" value="RAB"/>
    <property type="match status" value="1"/>
</dbReference>
<dbReference type="InterPro" id="IPR001806">
    <property type="entry name" value="Small_GTPase"/>
</dbReference>